<organism evidence="2 3">
    <name type="scientific">Streptosporangium algeriense</name>
    <dbReference type="NCBI Taxonomy" id="1682748"/>
    <lineage>
        <taxon>Bacteria</taxon>
        <taxon>Bacillati</taxon>
        <taxon>Actinomycetota</taxon>
        <taxon>Actinomycetes</taxon>
        <taxon>Streptosporangiales</taxon>
        <taxon>Streptosporangiaceae</taxon>
        <taxon>Streptosporangium</taxon>
    </lineage>
</organism>
<accession>A0ABW3E462</accession>
<evidence type="ECO:0000256" key="1">
    <source>
        <dbReference type="SAM" id="SignalP"/>
    </source>
</evidence>
<proteinExistence type="predicted"/>
<feature type="chain" id="PRO_5046833003" description="Secreted protein" evidence="1">
    <location>
        <begin position="25"/>
        <end position="118"/>
    </location>
</feature>
<sequence length="118" mass="12251">MMARTRIVVAAAIAALAFTGTGMAAGSASAASTASTSSVSAAACAVQHGPWYTKNDWNKVDVYNECSGGKYVCVDIPTWGDYGPVYVAGRTAKTITYGWAWSVPTGRGIYYAESSSSC</sequence>
<evidence type="ECO:0008006" key="4">
    <source>
        <dbReference type="Google" id="ProtNLM"/>
    </source>
</evidence>
<keyword evidence="3" id="KW-1185">Reference proteome</keyword>
<comment type="caution">
    <text evidence="2">The sequence shown here is derived from an EMBL/GenBank/DDBJ whole genome shotgun (WGS) entry which is preliminary data.</text>
</comment>
<dbReference type="EMBL" id="JBHTHX010002757">
    <property type="protein sequence ID" value="MFD0890895.1"/>
    <property type="molecule type" value="Genomic_DNA"/>
</dbReference>
<dbReference type="Proteomes" id="UP001597024">
    <property type="component" value="Unassembled WGS sequence"/>
</dbReference>
<keyword evidence="1" id="KW-0732">Signal</keyword>
<reference evidence="3" key="1">
    <citation type="journal article" date="2019" name="Int. J. Syst. Evol. Microbiol.">
        <title>The Global Catalogue of Microorganisms (GCM) 10K type strain sequencing project: providing services to taxonomists for standard genome sequencing and annotation.</title>
        <authorList>
            <consortium name="The Broad Institute Genomics Platform"/>
            <consortium name="The Broad Institute Genome Sequencing Center for Infectious Disease"/>
            <person name="Wu L."/>
            <person name="Ma J."/>
        </authorList>
    </citation>
    <scope>NUCLEOTIDE SEQUENCE [LARGE SCALE GENOMIC DNA]</scope>
    <source>
        <strain evidence="3">CCUG 62974</strain>
    </source>
</reference>
<evidence type="ECO:0000313" key="3">
    <source>
        <dbReference type="Proteomes" id="UP001597024"/>
    </source>
</evidence>
<gene>
    <name evidence="2" type="ORF">ACFQ08_40645</name>
</gene>
<name>A0ABW3E462_9ACTN</name>
<feature type="signal peptide" evidence="1">
    <location>
        <begin position="1"/>
        <end position="24"/>
    </location>
</feature>
<evidence type="ECO:0000313" key="2">
    <source>
        <dbReference type="EMBL" id="MFD0890895.1"/>
    </source>
</evidence>
<protein>
    <recommendedName>
        <fullName evidence="4">Secreted protein</fullName>
    </recommendedName>
</protein>